<evidence type="ECO:0000313" key="2">
    <source>
        <dbReference type="EMBL" id="KAK6637254.1"/>
    </source>
</evidence>
<name>A0ABR1B814_POLSC</name>
<dbReference type="EMBL" id="JAWJWF010000002">
    <property type="protein sequence ID" value="KAK6637254.1"/>
    <property type="molecule type" value="Genomic_DNA"/>
</dbReference>
<feature type="region of interest" description="Disordered" evidence="1">
    <location>
        <begin position="58"/>
        <end position="101"/>
    </location>
</feature>
<proteinExistence type="predicted"/>
<evidence type="ECO:0000313" key="3">
    <source>
        <dbReference type="Proteomes" id="UP001359485"/>
    </source>
</evidence>
<sequence length="101" mass="11467">MPARAFLQVKKHSEDNDIKRDVKNEAKKNRRIIETRKTKAKEFKKRTLKFKGCHAAAHSDVRLGVNRKNGNPGQKAAQKKGGEAEDEDGKEEEQAEEPTQI</sequence>
<organism evidence="2 3">
    <name type="scientific">Polyplax serrata</name>
    <name type="common">Common mouse louse</name>
    <dbReference type="NCBI Taxonomy" id="468196"/>
    <lineage>
        <taxon>Eukaryota</taxon>
        <taxon>Metazoa</taxon>
        <taxon>Ecdysozoa</taxon>
        <taxon>Arthropoda</taxon>
        <taxon>Hexapoda</taxon>
        <taxon>Insecta</taxon>
        <taxon>Pterygota</taxon>
        <taxon>Neoptera</taxon>
        <taxon>Paraneoptera</taxon>
        <taxon>Psocodea</taxon>
        <taxon>Troctomorpha</taxon>
        <taxon>Phthiraptera</taxon>
        <taxon>Anoplura</taxon>
        <taxon>Polyplacidae</taxon>
        <taxon>Polyplax</taxon>
    </lineage>
</organism>
<reference evidence="2 3" key="1">
    <citation type="submission" date="2023-09" db="EMBL/GenBank/DDBJ databases">
        <title>Genomes of two closely related lineages of the louse Polyplax serrata with different host specificities.</title>
        <authorList>
            <person name="Martinu J."/>
            <person name="Tarabai H."/>
            <person name="Stefka J."/>
            <person name="Hypsa V."/>
        </authorList>
    </citation>
    <scope>NUCLEOTIDE SEQUENCE [LARGE SCALE GENOMIC DNA]</scope>
    <source>
        <strain evidence="2">98ZLc_SE</strain>
    </source>
</reference>
<gene>
    <name evidence="2" type="ORF">RUM44_007668</name>
</gene>
<evidence type="ECO:0000256" key="1">
    <source>
        <dbReference type="SAM" id="MobiDB-lite"/>
    </source>
</evidence>
<dbReference type="Proteomes" id="UP001359485">
    <property type="component" value="Unassembled WGS sequence"/>
</dbReference>
<feature type="compositionally biased region" description="Acidic residues" evidence="1">
    <location>
        <begin position="84"/>
        <end position="101"/>
    </location>
</feature>
<comment type="caution">
    <text evidence="2">The sequence shown here is derived from an EMBL/GenBank/DDBJ whole genome shotgun (WGS) entry which is preliminary data.</text>
</comment>
<keyword evidence="3" id="KW-1185">Reference proteome</keyword>
<protein>
    <submittedName>
        <fullName evidence="2">Uncharacterized protein</fullName>
    </submittedName>
</protein>
<accession>A0ABR1B814</accession>